<protein>
    <submittedName>
        <fullName evidence="3">Helix-turn-helix transcriptional regulator</fullName>
    </submittedName>
</protein>
<dbReference type="Gene3D" id="1.10.260.40">
    <property type="entry name" value="lambda repressor-like DNA-binding domains"/>
    <property type="match status" value="1"/>
</dbReference>
<comment type="caution">
    <text evidence="3">The sequence shown here is derived from an EMBL/GenBank/DDBJ whole genome shotgun (WGS) entry which is preliminary data.</text>
</comment>
<sequence>MYLPRLRELREDFDLTQRQVAEVLGIDQRVYSTYETGKRELPLRHLAVLADYYHVTTDYLLGRE</sequence>
<evidence type="ECO:0000259" key="2">
    <source>
        <dbReference type="PROSITE" id="PS50943"/>
    </source>
</evidence>
<accession>A0ABR7HQC0</accession>
<dbReference type="SUPFAM" id="SSF47413">
    <property type="entry name" value="lambda repressor-like DNA-binding domains"/>
    <property type="match status" value="1"/>
</dbReference>
<dbReference type="PANTHER" id="PTHR46558">
    <property type="entry name" value="TRACRIPTIONAL REGULATORY PROTEIN-RELATED-RELATED"/>
    <property type="match status" value="1"/>
</dbReference>
<dbReference type="Pfam" id="PF01381">
    <property type="entry name" value="HTH_3"/>
    <property type="match status" value="1"/>
</dbReference>
<dbReference type="SMART" id="SM00530">
    <property type="entry name" value="HTH_XRE"/>
    <property type="match status" value="1"/>
</dbReference>
<dbReference type="EMBL" id="JACOPR010000001">
    <property type="protein sequence ID" value="MBC5729708.1"/>
    <property type="molecule type" value="Genomic_DNA"/>
</dbReference>
<reference evidence="3 4" key="1">
    <citation type="submission" date="2020-08" db="EMBL/GenBank/DDBJ databases">
        <title>Genome public.</title>
        <authorList>
            <person name="Liu C."/>
            <person name="Sun Q."/>
        </authorList>
    </citation>
    <scope>NUCLEOTIDE SEQUENCE [LARGE SCALE GENOMIC DNA]</scope>
    <source>
        <strain evidence="3 4">New-38</strain>
    </source>
</reference>
<dbReference type="PROSITE" id="PS50943">
    <property type="entry name" value="HTH_CROC1"/>
    <property type="match status" value="1"/>
</dbReference>
<evidence type="ECO:0000313" key="4">
    <source>
        <dbReference type="Proteomes" id="UP000660021"/>
    </source>
</evidence>
<keyword evidence="1" id="KW-0238">DNA-binding</keyword>
<dbReference type="CDD" id="cd00093">
    <property type="entry name" value="HTH_XRE"/>
    <property type="match status" value="1"/>
</dbReference>
<organism evidence="3 4">
    <name type="scientific">Pseudoflavonifractor hominis</name>
    <dbReference type="NCBI Taxonomy" id="2763059"/>
    <lineage>
        <taxon>Bacteria</taxon>
        <taxon>Bacillati</taxon>
        <taxon>Bacillota</taxon>
        <taxon>Clostridia</taxon>
        <taxon>Eubacteriales</taxon>
        <taxon>Oscillospiraceae</taxon>
        <taxon>Pseudoflavonifractor</taxon>
    </lineage>
</organism>
<evidence type="ECO:0000256" key="1">
    <source>
        <dbReference type="ARBA" id="ARBA00023125"/>
    </source>
</evidence>
<dbReference type="Proteomes" id="UP000660021">
    <property type="component" value="Unassembled WGS sequence"/>
</dbReference>
<dbReference type="PANTHER" id="PTHR46558:SF14">
    <property type="entry name" value="HTH-TYPE TRANSCRIPTIONAL REGULATOR ANSR"/>
    <property type="match status" value="1"/>
</dbReference>
<proteinExistence type="predicted"/>
<feature type="domain" description="HTH cro/C1-type" evidence="2">
    <location>
        <begin position="6"/>
        <end position="60"/>
    </location>
</feature>
<evidence type="ECO:0000313" key="3">
    <source>
        <dbReference type="EMBL" id="MBC5729708.1"/>
    </source>
</evidence>
<gene>
    <name evidence="3" type="ORF">H8S34_02530</name>
</gene>
<keyword evidence="4" id="KW-1185">Reference proteome</keyword>
<dbReference type="InterPro" id="IPR010982">
    <property type="entry name" value="Lambda_DNA-bd_dom_sf"/>
</dbReference>
<dbReference type="InterPro" id="IPR001387">
    <property type="entry name" value="Cro/C1-type_HTH"/>
</dbReference>
<name>A0ABR7HQC0_9FIRM</name>
<dbReference type="RefSeq" id="WP_101693895.1">
    <property type="nucleotide sequence ID" value="NZ_JACOPR010000001.1"/>
</dbReference>